<name>A0A918C8L6_9DEIO</name>
<dbReference type="AlphaFoldDB" id="A0A918C8L6"/>
<dbReference type="EMBL" id="BMQL01000013">
    <property type="protein sequence ID" value="GGR11254.1"/>
    <property type="molecule type" value="Genomic_DNA"/>
</dbReference>
<sequence length="241" mass="26937">MSAPELNPRQRTYLLAALEIDQQQETRHKRAFQAGEWEESRRPSSDWRGMPFGRWTDILGQPPTALREACGGADEGSGSTWAALARRGLVRLQDRQVWGHQVELPHVTLTPKGRKLARELTGTVVERRAPGVLARSTWKALAAAWNAGEAGLRDPGGSWYGGVHWNTWLLLLNRRSGPLVESRSQEERHPTLGAYRQVYFLRLNEAGCAYYRERWAANSAAYPDVEAPNPITVLLSSSTAV</sequence>
<protein>
    <submittedName>
        <fullName evidence="2">Uncharacterized protein</fullName>
    </submittedName>
</protein>
<dbReference type="Proteomes" id="UP000603865">
    <property type="component" value="Unassembled WGS sequence"/>
</dbReference>
<feature type="region of interest" description="Disordered" evidence="1">
    <location>
        <begin position="26"/>
        <end position="45"/>
    </location>
</feature>
<comment type="caution">
    <text evidence="2">The sequence shown here is derived from an EMBL/GenBank/DDBJ whole genome shotgun (WGS) entry which is preliminary data.</text>
</comment>
<organism evidence="2 3">
    <name type="scientific">Deinococcus ruber</name>
    <dbReference type="NCBI Taxonomy" id="1848197"/>
    <lineage>
        <taxon>Bacteria</taxon>
        <taxon>Thermotogati</taxon>
        <taxon>Deinococcota</taxon>
        <taxon>Deinococci</taxon>
        <taxon>Deinococcales</taxon>
        <taxon>Deinococcaceae</taxon>
        <taxon>Deinococcus</taxon>
    </lineage>
</organism>
<accession>A0A918C8L6</accession>
<gene>
    <name evidence="2" type="ORF">GCM10008957_24960</name>
</gene>
<dbReference type="RefSeq" id="WP_189090842.1">
    <property type="nucleotide sequence ID" value="NZ_BMQL01000013.1"/>
</dbReference>
<keyword evidence="3" id="KW-1185">Reference proteome</keyword>
<reference evidence="2" key="2">
    <citation type="submission" date="2020-09" db="EMBL/GenBank/DDBJ databases">
        <authorList>
            <person name="Sun Q."/>
            <person name="Ohkuma M."/>
        </authorList>
    </citation>
    <scope>NUCLEOTIDE SEQUENCE</scope>
    <source>
        <strain evidence="2">JCM 31311</strain>
    </source>
</reference>
<proteinExistence type="predicted"/>
<reference evidence="2" key="1">
    <citation type="journal article" date="2014" name="Int. J. Syst. Evol. Microbiol.">
        <title>Complete genome sequence of Corynebacterium casei LMG S-19264T (=DSM 44701T), isolated from a smear-ripened cheese.</title>
        <authorList>
            <consortium name="US DOE Joint Genome Institute (JGI-PGF)"/>
            <person name="Walter F."/>
            <person name="Albersmeier A."/>
            <person name="Kalinowski J."/>
            <person name="Ruckert C."/>
        </authorList>
    </citation>
    <scope>NUCLEOTIDE SEQUENCE</scope>
    <source>
        <strain evidence="2">JCM 31311</strain>
    </source>
</reference>
<evidence type="ECO:0000313" key="3">
    <source>
        <dbReference type="Proteomes" id="UP000603865"/>
    </source>
</evidence>
<evidence type="ECO:0000256" key="1">
    <source>
        <dbReference type="SAM" id="MobiDB-lite"/>
    </source>
</evidence>
<evidence type="ECO:0000313" key="2">
    <source>
        <dbReference type="EMBL" id="GGR11254.1"/>
    </source>
</evidence>